<evidence type="ECO:0000256" key="7">
    <source>
        <dbReference type="ARBA" id="ARBA00022777"/>
    </source>
</evidence>
<keyword evidence="8" id="KW-0067">ATP-binding</keyword>
<dbReference type="EMBL" id="JABBPN010000007">
    <property type="protein sequence ID" value="NMO95990.1"/>
    <property type="molecule type" value="Genomic_DNA"/>
</dbReference>
<feature type="domain" description="PAS" evidence="14">
    <location>
        <begin position="267"/>
        <end position="337"/>
    </location>
</feature>
<dbReference type="InterPro" id="IPR005467">
    <property type="entry name" value="His_kinase_dom"/>
</dbReference>
<name>A0A848M720_PAELE</name>
<dbReference type="CDD" id="cd00082">
    <property type="entry name" value="HisKA"/>
    <property type="match status" value="1"/>
</dbReference>
<dbReference type="SUPFAM" id="SSF55874">
    <property type="entry name" value="ATPase domain of HSP90 chaperone/DNA topoisomerase II/histidine kinase"/>
    <property type="match status" value="1"/>
</dbReference>
<evidence type="ECO:0000256" key="8">
    <source>
        <dbReference type="ARBA" id="ARBA00022840"/>
    </source>
</evidence>
<dbReference type="InterPro" id="IPR000700">
    <property type="entry name" value="PAS-assoc_C"/>
</dbReference>
<dbReference type="Pfam" id="PF13426">
    <property type="entry name" value="PAS_9"/>
    <property type="match status" value="1"/>
</dbReference>
<comment type="catalytic activity">
    <reaction evidence="1">
        <text>ATP + protein L-histidine = ADP + protein N-phospho-L-histidine.</text>
        <dbReference type="EC" id="2.7.13.3"/>
    </reaction>
</comment>
<keyword evidence="9" id="KW-0902">Two-component regulatory system</keyword>
<feature type="domain" description="PAC" evidence="15">
    <location>
        <begin position="214"/>
        <end position="266"/>
    </location>
</feature>
<evidence type="ECO:0000256" key="9">
    <source>
        <dbReference type="ARBA" id="ARBA00023012"/>
    </source>
</evidence>
<dbReference type="InterPro" id="IPR035965">
    <property type="entry name" value="PAS-like_dom_sf"/>
</dbReference>
<comment type="caution">
    <text evidence="16">The sequence shown here is derived from an EMBL/GenBank/DDBJ whole genome shotgun (WGS) entry which is preliminary data.</text>
</comment>
<evidence type="ECO:0000256" key="11">
    <source>
        <dbReference type="ARBA" id="ARBA00068150"/>
    </source>
</evidence>
<feature type="domain" description="PAC" evidence="15">
    <location>
        <begin position="464"/>
        <end position="521"/>
    </location>
</feature>
<keyword evidence="6" id="KW-0547">Nucleotide-binding</keyword>
<evidence type="ECO:0000256" key="5">
    <source>
        <dbReference type="ARBA" id="ARBA00022679"/>
    </source>
</evidence>
<reference evidence="16 17" key="1">
    <citation type="submission" date="2020-04" db="EMBL/GenBank/DDBJ databases">
        <title>Paenibacillus algicola sp. nov., a novel marine bacterium producing alginate lyase.</title>
        <authorList>
            <person name="Huang H."/>
        </authorList>
    </citation>
    <scope>NUCLEOTIDE SEQUENCE [LARGE SCALE GENOMIC DNA]</scope>
    <source>
        <strain evidence="16 17">L7-75</strain>
    </source>
</reference>
<organism evidence="16 17">
    <name type="scientific">Paenibacillus lemnae</name>
    <dbReference type="NCBI Taxonomy" id="1330551"/>
    <lineage>
        <taxon>Bacteria</taxon>
        <taxon>Bacillati</taxon>
        <taxon>Bacillota</taxon>
        <taxon>Bacilli</taxon>
        <taxon>Bacillales</taxon>
        <taxon>Paenibacillaceae</taxon>
        <taxon>Paenibacillus</taxon>
    </lineage>
</organism>
<sequence length="760" mass="86049">MSHEKSRVLEQLISEGSAYRSLYENHPDAIYIMDTDGVYLDVNRSTEQLTGYSREEFLKLVPGDLICEATEENRAEKIKESLNGCPQHLEILFKHKSGEIRNAQVTYVPIIVANETVGLYGISHDITEQKRAESRLWEIENKFRIITDHSLDFISMHEPGGLLRYTYASPSCINLLGYTPGELIGTSAYEYYHPDDLNEVEDYLKTILTSEGVYTVTYRVRHKNGRYIWFESTGRFSYDTEGNARQIVAISRDITEKRAAQRLLAESEQRYKSLFDYNPSSVYSFDLEGNYQSVNQQMEALTGYTEEELKSMSFHQLVRDSDLSYTASHFNLAREGKPQYYECSIIRKDGDERRIHVTNVPIIVNGNIVGVYGIALDITERIIHLQQMEELSDRHSLILNSVMEGIYGLDRDGKAIFVNPAAVKMLGYTTEEFIGANMHDVMHHTTADGLHHDLKDCPIFNTLQDGHPRIVKEDVFWRKDGSSFLVEYRTNPIFDKDEIQGVVVVFHDITTEREILKAKESAERTAQAKSEFLAMMSHEIRTPMNGMIGMADLLMDSGLTEEQQSYAEILRNSSDSLLTILNDILDFSKIEAGKMQLVPSVFELQELIHYVMGLFQQQAAVKGLRLSYHIGEGLPEKVEADAQRIKQILVNLVGNAVKFTEQGEVHLLVEPVTQHTNGKLTLKFSISDTGVGVPANKLDQLFKSFSQLHPGINRKYGGTGLGLAICKQLVELMGGSIFVESQEGEGSTFQFLLPVIPVRE</sequence>
<keyword evidence="4" id="KW-0597">Phosphoprotein</keyword>
<dbReference type="PANTHER" id="PTHR43047:SF71">
    <property type="entry name" value="HISTIDINE KINASE CONTAINING CHEY-HOMOLOGOUS RECEIVER DOMAIN-RELATED"/>
    <property type="match status" value="1"/>
</dbReference>
<feature type="domain" description="Histidine kinase" evidence="13">
    <location>
        <begin position="535"/>
        <end position="757"/>
    </location>
</feature>
<dbReference type="SUPFAM" id="SSF47384">
    <property type="entry name" value="Homodimeric domain of signal transducing histidine kinase"/>
    <property type="match status" value="1"/>
</dbReference>
<feature type="domain" description="PAC" evidence="15">
    <location>
        <begin position="87"/>
        <end position="138"/>
    </location>
</feature>
<dbReference type="GO" id="GO:0006355">
    <property type="term" value="P:regulation of DNA-templated transcription"/>
    <property type="evidence" value="ECO:0007669"/>
    <property type="project" value="InterPro"/>
</dbReference>
<evidence type="ECO:0000259" key="15">
    <source>
        <dbReference type="PROSITE" id="PS50113"/>
    </source>
</evidence>
<evidence type="ECO:0000256" key="2">
    <source>
        <dbReference type="ARBA" id="ARBA00006402"/>
    </source>
</evidence>
<dbReference type="SMART" id="SM00086">
    <property type="entry name" value="PAC"/>
    <property type="match status" value="4"/>
</dbReference>
<dbReference type="InterPro" id="IPR003594">
    <property type="entry name" value="HATPase_dom"/>
</dbReference>
<feature type="domain" description="PAC" evidence="15">
    <location>
        <begin position="339"/>
        <end position="390"/>
    </location>
</feature>
<dbReference type="InterPro" id="IPR000014">
    <property type="entry name" value="PAS"/>
</dbReference>
<dbReference type="SMART" id="SM00387">
    <property type="entry name" value="HATPase_c"/>
    <property type="match status" value="1"/>
</dbReference>
<dbReference type="PROSITE" id="PS50112">
    <property type="entry name" value="PAS"/>
    <property type="match status" value="4"/>
</dbReference>
<dbReference type="PROSITE" id="PS50109">
    <property type="entry name" value="HIS_KIN"/>
    <property type="match status" value="1"/>
</dbReference>
<evidence type="ECO:0000256" key="10">
    <source>
        <dbReference type="ARBA" id="ARBA00064003"/>
    </source>
</evidence>
<keyword evidence="5" id="KW-0808">Transferase</keyword>
<dbReference type="EC" id="2.7.13.3" evidence="3"/>
<dbReference type="Pfam" id="PF02518">
    <property type="entry name" value="HATPase_c"/>
    <property type="match status" value="1"/>
</dbReference>
<dbReference type="PROSITE" id="PS50113">
    <property type="entry name" value="PAC"/>
    <property type="match status" value="4"/>
</dbReference>
<dbReference type="InterPro" id="IPR013767">
    <property type="entry name" value="PAS_fold"/>
</dbReference>
<dbReference type="PRINTS" id="PR00344">
    <property type="entry name" value="BCTRLSENSOR"/>
</dbReference>
<keyword evidence="7" id="KW-0418">Kinase</keyword>
<dbReference type="PANTHER" id="PTHR43047">
    <property type="entry name" value="TWO-COMPONENT HISTIDINE PROTEIN KINASE"/>
    <property type="match status" value="1"/>
</dbReference>
<dbReference type="GO" id="GO:0000155">
    <property type="term" value="F:phosphorelay sensor kinase activity"/>
    <property type="evidence" value="ECO:0007669"/>
    <property type="project" value="InterPro"/>
</dbReference>
<dbReference type="Gene3D" id="3.30.565.10">
    <property type="entry name" value="Histidine kinase-like ATPase, C-terminal domain"/>
    <property type="match status" value="1"/>
</dbReference>
<evidence type="ECO:0000259" key="13">
    <source>
        <dbReference type="PROSITE" id="PS50109"/>
    </source>
</evidence>
<dbReference type="SMART" id="SM00091">
    <property type="entry name" value="PAS"/>
    <property type="match status" value="4"/>
</dbReference>
<evidence type="ECO:0000256" key="12">
    <source>
        <dbReference type="ARBA" id="ARBA00074306"/>
    </source>
</evidence>
<dbReference type="CDD" id="cd00130">
    <property type="entry name" value="PAS"/>
    <property type="match status" value="4"/>
</dbReference>
<dbReference type="InterPro" id="IPR003661">
    <property type="entry name" value="HisK_dim/P_dom"/>
</dbReference>
<dbReference type="InterPro" id="IPR004358">
    <property type="entry name" value="Sig_transdc_His_kin-like_C"/>
</dbReference>
<evidence type="ECO:0000256" key="3">
    <source>
        <dbReference type="ARBA" id="ARBA00012438"/>
    </source>
</evidence>
<dbReference type="Pfam" id="PF00989">
    <property type="entry name" value="PAS"/>
    <property type="match status" value="1"/>
</dbReference>
<dbReference type="InterPro" id="IPR036097">
    <property type="entry name" value="HisK_dim/P_sf"/>
</dbReference>
<comment type="subunit">
    <text evidence="10">At low DSF concentrations, interacts with RpfF.</text>
</comment>
<dbReference type="InterPro" id="IPR001610">
    <property type="entry name" value="PAC"/>
</dbReference>
<keyword evidence="17" id="KW-1185">Reference proteome</keyword>
<dbReference type="InterPro" id="IPR036890">
    <property type="entry name" value="HATPase_C_sf"/>
</dbReference>
<dbReference type="Pfam" id="PF00512">
    <property type="entry name" value="HisKA"/>
    <property type="match status" value="1"/>
</dbReference>
<evidence type="ECO:0000256" key="1">
    <source>
        <dbReference type="ARBA" id="ARBA00000085"/>
    </source>
</evidence>
<dbReference type="RefSeq" id="WP_169504781.1">
    <property type="nucleotide sequence ID" value="NZ_JABBPN010000007.1"/>
</dbReference>
<gene>
    <name evidence="16" type="ORF">HII30_09430</name>
</gene>
<dbReference type="GO" id="GO:0005524">
    <property type="term" value="F:ATP binding"/>
    <property type="evidence" value="ECO:0007669"/>
    <property type="project" value="UniProtKB-KW"/>
</dbReference>
<dbReference type="FunFam" id="1.10.287.130:FF:000002">
    <property type="entry name" value="Two-component osmosensing histidine kinase"/>
    <property type="match status" value="1"/>
</dbReference>
<comment type="similarity">
    <text evidence="2">In the N-terminal section; belongs to the phytochrome family.</text>
</comment>
<feature type="domain" description="PAS" evidence="14">
    <location>
        <begin position="391"/>
        <end position="443"/>
    </location>
</feature>
<proteinExistence type="inferred from homology"/>
<dbReference type="Proteomes" id="UP000565468">
    <property type="component" value="Unassembled WGS sequence"/>
</dbReference>
<dbReference type="SUPFAM" id="SSF55785">
    <property type="entry name" value="PYP-like sensor domain (PAS domain)"/>
    <property type="match status" value="4"/>
</dbReference>
<feature type="domain" description="PAS" evidence="14">
    <location>
        <begin position="139"/>
        <end position="211"/>
    </location>
</feature>
<evidence type="ECO:0000313" key="16">
    <source>
        <dbReference type="EMBL" id="NMO95990.1"/>
    </source>
</evidence>
<evidence type="ECO:0000259" key="14">
    <source>
        <dbReference type="PROSITE" id="PS50112"/>
    </source>
</evidence>
<dbReference type="Pfam" id="PF08447">
    <property type="entry name" value="PAS_3"/>
    <property type="match status" value="2"/>
</dbReference>
<dbReference type="CDD" id="cd16922">
    <property type="entry name" value="HATPase_EvgS-ArcB-TorS-like"/>
    <property type="match status" value="1"/>
</dbReference>
<feature type="domain" description="PAS" evidence="14">
    <location>
        <begin position="15"/>
        <end position="58"/>
    </location>
</feature>
<dbReference type="AlphaFoldDB" id="A0A848M720"/>
<dbReference type="GO" id="GO:0005886">
    <property type="term" value="C:plasma membrane"/>
    <property type="evidence" value="ECO:0007669"/>
    <property type="project" value="TreeGrafter"/>
</dbReference>
<dbReference type="Gene3D" id="3.30.450.20">
    <property type="entry name" value="PAS domain"/>
    <property type="match status" value="4"/>
</dbReference>
<dbReference type="InterPro" id="IPR013655">
    <property type="entry name" value="PAS_fold_3"/>
</dbReference>
<evidence type="ECO:0000256" key="4">
    <source>
        <dbReference type="ARBA" id="ARBA00022553"/>
    </source>
</evidence>
<dbReference type="Gene3D" id="1.10.287.130">
    <property type="match status" value="1"/>
</dbReference>
<protein>
    <recommendedName>
        <fullName evidence="12">Circadian input-output histidine kinase CikA</fullName>
        <ecNumber evidence="3">2.7.13.3</ecNumber>
    </recommendedName>
    <alternativeName>
        <fullName evidence="11">Sensory/regulatory protein RpfC</fullName>
    </alternativeName>
</protein>
<dbReference type="SMART" id="SM00388">
    <property type="entry name" value="HisKA"/>
    <property type="match status" value="1"/>
</dbReference>
<evidence type="ECO:0000256" key="6">
    <source>
        <dbReference type="ARBA" id="ARBA00022741"/>
    </source>
</evidence>
<accession>A0A848M720</accession>
<dbReference type="FunFam" id="3.30.565.10:FF:000010">
    <property type="entry name" value="Sensor histidine kinase RcsC"/>
    <property type="match status" value="1"/>
</dbReference>
<dbReference type="GO" id="GO:0009927">
    <property type="term" value="F:histidine phosphotransfer kinase activity"/>
    <property type="evidence" value="ECO:0007669"/>
    <property type="project" value="TreeGrafter"/>
</dbReference>
<dbReference type="NCBIfam" id="TIGR00229">
    <property type="entry name" value="sensory_box"/>
    <property type="match status" value="4"/>
</dbReference>
<evidence type="ECO:0000313" key="17">
    <source>
        <dbReference type="Proteomes" id="UP000565468"/>
    </source>
</evidence>